<feature type="domain" description="AIG1-type G" evidence="5">
    <location>
        <begin position="34"/>
        <end position="71"/>
    </location>
</feature>
<reference evidence="6" key="1">
    <citation type="submission" date="2025-08" db="UniProtKB">
        <authorList>
            <consortium name="Ensembl"/>
        </authorList>
    </citation>
    <scope>IDENTIFICATION</scope>
</reference>
<dbReference type="InterPro" id="IPR006703">
    <property type="entry name" value="G_AIG1"/>
</dbReference>
<keyword evidence="3" id="KW-0342">GTP-binding</keyword>
<sequence>MAQVILDDDAVPHLSRSPSECTVHHGTASGRPTLRIVLIGKTGRGKSSSGNTILGKDVFKCDFGQKATTKMDQLIKKIEALVEENGGSCYTNEMLKEAEAAIQEEVQKLLREKEEELRRKMEEMKDKHEREIQEIKTKMEKEREKTEREREEKDRELKEMKAEIRKDLKRTTFGQMVLSVRGGNLWNRLPLTLRE</sequence>
<dbReference type="Gene3D" id="3.40.50.300">
    <property type="entry name" value="P-loop containing nucleotide triphosphate hydrolases"/>
    <property type="match status" value="1"/>
</dbReference>
<evidence type="ECO:0000259" key="5">
    <source>
        <dbReference type="Pfam" id="PF04548"/>
    </source>
</evidence>
<evidence type="ECO:0000313" key="6">
    <source>
        <dbReference type="Ensembl" id="ENSPMGP00000020587.1"/>
    </source>
</evidence>
<feature type="region of interest" description="Disordered" evidence="4">
    <location>
        <begin position="7"/>
        <end position="27"/>
    </location>
</feature>
<dbReference type="AlphaFoldDB" id="A0A3B4ATS5"/>
<evidence type="ECO:0000256" key="1">
    <source>
        <dbReference type="ARBA" id="ARBA00008535"/>
    </source>
</evidence>
<evidence type="ECO:0000256" key="3">
    <source>
        <dbReference type="ARBA" id="ARBA00023134"/>
    </source>
</evidence>
<organism evidence="6 7">
    <name type="scientific">Periophthalmus magnuspinnatus</name>
    <dbReference type="NCBI Taxonomy" id="409849"/>
    <lineage>
        <taxon>Eukaryota</taxon>
        <taxon>Metazoa</taxon>
        <taxon>Chordata</taxon>
        <taxon>Craniata</taxon>
        <taxon>Vertebrata</taxon>
        <taxon>Euteleostomi</taxon>
        <taxon>Actinopterygii</taxon>
        <taxon>Neopterygii</taxon>
        <taxon>Teleostei</taxon>
        <taxon>Neoteleostei</taxon>
        <taxon>Acanthomorphata</taxon>
        <taxon>Gobiaria</taxon>
        <taxon>Gobiiformes</taxon>
        <taxon>Gobioidei</taxon>
        <taxon>Gobiidae</taxon>
        <taxon>Oxudercinae</taxon>
        <taxon>Periophthalmus</taxon>
    </lineage>
</organism>
<name>A0A3B4ATS5_9GOBI</name>
<dbReference type="InterPro" id="IPR045058">
    <property type="entry name" value="GIMA/IAN/Toc"/>
</dbReference>
<dbReference type="PANTHER" id="PTHR10903:SF188">
    <property type="entry name" value="GTPASE IMAP FAMILY MEMBER 2-LIKE-RELATED"/>
    <property type="match status" value="1"/>
</dbReference>
<dbReference type="InterPro" id="IPR027417">
    <property type="entry name" value="P-loop_NTPase"/>
</dbReference>
<keyword evidence="7" id="KW-1185">Reference proteome</keyword>
<dbReference type="GO" id="GO:0005525">
    <property type="term" value="F:GTP binding"/>
    <property type="evidence" value="ECO:0007669"/>
    <property type="project" value="UniProtKB-KW"/>
</dbReference>
<accession>A0A3B4ATS5</accession>
<dbReference type="Ensembl" id="ENSPMGT00000021939.1">
    <property type="protein sequence ID" value="ENSPMGP00000020587.1"/>
    <property type="gene ID" value="ENSPMGG00000016666.1"/>
</dbReference>
<dbReference type="PANTHER" id="PTHR10903">
    <property type="entry name" value="GTPASE, IMAP FAMILY MEMBER-RELATED"/>
    <property type="match status" value="1"/>
</dbReference>
<dbReference type="SUPFAM" id="SSF52540">
    <property type="entry name" value="P-loop containing nucleoside triphosphate hydrolases"/>
    <property type="match status" value="1"/>
</dbReference>
<comment type="similarity">
    <text evidence="1">Belongs to the TRAFAC class TrmE-Era-EngA-EngB-Septin-like GTPase superfamily. AIG1/Toc34/Toc159-like paraseptin GTPase family. IAN subfamily.</text>
</comment>
<evidence type="ECO:0000256" key="2">
    <source>
        <dbReference type="ARBA" id="ARBA00022741"/>
    </source>
</evidence>
<evidence type="ECO:0000313" key="7">
    <source>
        <dbReference type="Proteomes" id="UP000261520"/>
    </source>
</evidence>
<protein>
    <recommendedName>
        <fullName evidence="5">AIG1-type G domain-containing protein</fullName>
    </recommendedName>
</protein>
<dbReference type="Proteomes" id="UP000261520">
    <property type="component" value="Unplaced"/>
</dbReference>
<reference evidence="6" key="2">
    <citation type="submission" date="2025-09" db="UniProtKB">
        <authorList>
            <consortium name="Ensembl"/>
        </authorList>
    </citation>
    <scope>IDENTIFICATION</scope>
</reference>
<dbReference type="STRING" id="409849.ENSPMGP00000020587"/>
<evidence type="ECO:0000256" key="4">
    <source>
        <dbReference type="SAM" id="MobiDB-lite"/>
    </source>
</evidence>
<dbReference type="Pfam" id="PF04548">
    <property type="entry name" value="AIG1"/>
    <property type="match status" value="1"/>
</dbReference>
<proteinExistence type="inferred from homology"/>
<keyword evidence="2" id="KW-0547">Nucleotide-binding</keyword>
<feature type="region of interest" description="Disordered" evidence="4">
    <location>
        <begin position="123"/>
        <end position="156"/>
    </location>
</feature>